<name>A0ABR2LJQ9_9ASPA</name>
<reference evidence="1 2" key="1">
    <citation type="journal article" date="2022" name="Nat. Plants">
        <title>Genomes of leafy and leafless Platanthera orchids illuminate the evolution of mycoheterotrophy.</title>
        <authorList>
            <person name="Li M.H."/>
            <person name="Liu K.W."/>
            <person name="Li Z."/>
            <person name="Lu H.C."/>
            <person name="Ye Q.L."/>
            <person name="Zhang D."/>
            <person name="Wang J.Y."/>
            <person name="Li Y.F."/>
            <person name="Zhong Z.M."/>
            <person name="Liu X."/>
            <person name="Yu X."/>
            <person name="Liu D.K."/>
            <person name="Tu X.D."/>
            <person name="Liu B."/>
            <person name="Hao Y."/>
            <person name="Liao X.Y."/>
            <person name="Jiang Y.T."/>
            <person name="Sun W.H."/>
            <person name="Chen J."/>
            <person name="Chen Y.Q."/>
            <person name="Ai Y."/>
            <person name="Zhai J.W."/>
            <person name="Wu S.S."/>
            <person name="Zhou Z."/>
            <person name="Hsiao Y.Y."/>
            <person name="Wu W.L."/>
            <person name="Chen Y.Y."/>
            <person name="Lin Y.F."/>
            <person name="Hsu J.L."/>
            <person name="Li C.Y."/>
            <person name="Wang Z.W."/>
            <person name="Zhao X."/>
            <person name="Zhong W.Y."/>
            <person name="Ma X.K."/>
            <person name="Ma L."/>
            <person name="Huang J."/>
            <person name="Chen G.Z."/>
            <person name="Huang M.Z."/>
            <person name="Huang L."/>
            <person name="Peng D.H."/>
            <person name="Luo Y.B."/>
            <person name="Zou S.Q."/>
            <person name="Chen S.P."/>
            <person name="Lan S."/>
            <person name="Tsai W.C."/>
            <person name="Van de Peer Y."/>
            <person name="Liu Z.J."/>
        </authorList>
    </citation>
    <scope>NUCLEOTIDE SEQUENCE [LARGE SCALE GENOMIC DNA]</scope>
    <source>
        <strain evidence="1">Lor288</strain>
    </source>
</reference>
<gene>
    <name evidence="1" type="ORF">KSP40_PGU017346</name>
</gene>
<evidence type="ECO:0000313" key="2">
    <source>
        <dbReference type="Proteomes" id="UP001412067"/>
    </source>
</evidence>
<organism evidence="1 2">
    <name type="scientific">Platanthera guangdongensis</name>
    <dbReference type="NCBI Taxonomy" id="2320717"/>
    <lineage>
        <taxon>Eukaryota</taxon>
        <taxon>Viridiplantae</taxon>
        <taxon>Streptophyta</taxon>
        <taxon>Embryophyta</taxon>
        <taxon>Tracheophyta</taxon>
        <taxon>Spermatophyta</taxon>
        <taxon>Magnoliopsida</taxon>
        <taxon>Liliopsida</taxon>
        <taxon>Asparagales</taxon>
        <taxon>Orchidaceae</taxon>
        <taxon>Orchidoideae</taxon>
        <taxon>Orchideae</taxon>
        <taxon>Orchidinae</taxon>
        <taxon>Platanthera</taxon>
    </lineage>
</organism>
<dbReference type="EMBL" id="JBBWWR010000019">
    <property type="protein sequence ID" value="KAK8942108.1"/>
    <property type="molecule type" value="Genomic_DNA"/>
</dbReference>
<dbReference type="Proteomes" id="UP001412067">
    <property type="component" value="Unassembled WGS sequence"/>
</dbReference>
<proteinExistence type="predicted"/>
<evidence type="ECO:0000313" key="1">
    <source>
        <dbReference type="EMBL" id="KAK8942108.1"/>
    </source>
</evidence>
<protein>
    <submittedName>
        <fullName evidence="1">Uncharacterized protein</fullName>
    </submittedName>
</protein>
<accession>A0ABR2LJQ9</accession>
<comment type="caution">
    <text evidence="1">The sequence shown here is derived from an EMBL/GenBank/DDBJ whole genome shotgun (WGS) entry which is preliminary data.</text>
</comment>
<sequence>MNNSQQTYLDPRKNYFLKVKCLWVQLRGHRGVLLKYLSYKTTEEKSKASSLSSHKKLISDTISRSASLDVNNESKRTSIFEVGTEKIKIYTERDG</sequence>
<keyword evidence="2" id="KW-1185">Reference proteome</keyword>